<feature type="compositionally biased region" description="Low complexity" evidence="5">
    <location>
        <begin position="412"/>
        <end position="422"/>
    </location>
</feature>
<evidence type="ECO:0000256" key="6">
    <source>
        <dbReference type="SAM" id="SignalP"/>
    </source>
</evidence>
<comment type="caution">
    <text evidence="8">The sequence shown here is derived from an EMBL/GenBank/DDBJ whole genome shotgun (WGS) entry which is preliminary data.</text>
</comment>
<evidence type="ECO:0000259" key="7">
    <source>
        <dbReference type="PROSITE" id="PS50011"/>
    </source>
</evidence>
<sequence>MMRRGFSAAALLVAASAIRQNLENAQATRDVIRGEYGSYELGRKLGSGAYGVVYLATERDSGRRVVAKIIDIATPESQFSFHTERHVWQHMQSCAGYPHPNIIRHFEVLKLSSRQGVVIMELASGGALSDLLYDGVSAEGALRGKRTAEGDALITDERAAKEIFSQLAAGVQWLAQCGVSHKDLKPDNVMLSRPLSEGGVLKIIDFGLAMVLQDMDPGSDANMYYNLASKVDVRSNPVGARTFDDFAVGMMLAEIGTGVPPFFNPDYDYFSEKEGNLQKEKGILYILQDRKACAKGDAGIWFPKRDLATGKIAVKAAVKEVVGRSLYYLQNHRHFAYASAVENGIGNTQLLRSSWLYNSESAMALLQSLLQWREEQRADPRALLSSAWLADLPAAPAVHEPEVHSHVPAGPPATERLTTAAPEPEPETEAAQEVTMCKMPYKERGPPSVCKVKHFSHEDCWVQIRCRGSSPKLMQMAQSFGAQDVPGCYNCEVLSR</sequence>
<keyword evidence="4" id="KW-0418">Kinase</keyword>
<keyword evidence="4" id="KW-0808">Transferase</keyword>
<gene>
    <name evidence="8" type="ORF">EVOR1521_LOCUS2088</name>
</gene>
<dbReference type="InterPro" id="IPR008271">
    <property type="entry name" value="Ser/Thr_kinase_AS"/>
</dbReference>
<dbReference type="SUPFAM" id="SSF56112">
    <property type="entry name" value="Protein kinase-like (PK-like)"/>
    <property type="match status" value="1"/>
</dbReference>
<evidence type="ECO:0000256" key="1">
    <source>
        <dbReference type="ARBA" id="ARBA00022741"/>
    </source>
</evidence>
<accession>A0AA36MKV8</accession>
<organism evidence="8 9">
    <name type="scientific">Effrenium voratum</name>
    <dbReference type="NCBI Taxonomy" id="2562239"/>
    <lineage>
        <taxon>Eukaryota</taxon>
        <taxon>Sar</taxon>
        <taxon>Alveolata</taxon>
        <taxon>Dinophyceae</taxon>
        <taxon>Suessiales</taxon>
        <taxon>Symbiodiniaceae</taxon>
        <taxon>Effrenium</taxon>
    </lineage>
</organism>
<keyword evidence="6" id="KW-0732">Signal</keyword>
<dbReference type="PROSITE" id="PS00107">
    <property type="entry name" value="PROTEIN_KINASE_ATP"/>
    <property type="match status" value="1"/>
</dbReference>
<dbReference type="AlphaFoldDB" id="A0AA36MKV8"/>
<evidence type="ECO:0000256" key="2">
    <source>
        <dbReference type="ARBA" id="ARBA00022840"/>
    </source>
</evidence>
<protein>
    <recommendedName>
        <fullName evidence="7">Protein kinase domain-containing protein</fullName>
    </recommendedName>
</protein>
<keyword evidence="9" id="KW-1185">Reference proteome</keyword>
<dbReference type="GO" id="GO:0005737">
    <property type="term" value="C:cytoplasm"/>
    <property type="evidence" value="ECO:0007669"/>
    <property type="project" value="TreeGrafter"/>
</dbReference>
<evidence type="ECO:0000256" key="3">
    <source>
        <dbReference type="PROSITE-ProRule" id="PRU10141"/>
    </source>
</evidence>
<name>A0AA36MKV8_9DINO</name>
<feature type="region of interest" description="Disordered" evidence="5">
    <location>
        <begin position="399"/>
        <end position="428"/>
    </location>
</feature>
<evidence type="ECO:0000313" key="8">
    <source>
        <dbReference type="EMBL" id="CAJ1371880.1"/>
    </source>
</evidence>
<dbReference type="Gene3D" id="1.10.510.10">
    <property type="entry name" value="Transferase(Phosphotransferase) domain 1"/>
    <property type="match status" value="1"/>
</dbReference>
<dbReference type="PANTHER" id="PTHR44167:SF24">
    <property type="entry name" value="SERINE_THREONINE-PROTEIN KINASE CHK2"/>
    <property type="match status" value="1"/>
</dbReference>
<dbReference type="InterPro" id="IPR011009">
    <property type="entry name" value="Kinase-like_dom_sf"/>
</dbReference>
<dbReference type="InterPro" id="IPR000719">
    <property type="entry name" value="Prot_kinase_dom"/>
</dbReference>
<comment type="similarity">
    <text evidence="4">Belongs to the protein kinase superfamily.</text>
</comment>
<dbReference type="Proteomes" id="UP001178507">
    <property type="component" value="Unassembled WGS sequence"/>
</dbReference>
<feature type="chain" id="PRO_5041460204" description="Protein kinase domain-containing protein" evidence="6">
    <location>
        <begin position="18"/>
        <end position="496"/>
    </location>
</feature>
<dbReference type="InterPro" id="IPR017441">
    <property type="entry name" value="Protein_kinase_ATP_BS"/>
</dbReference>
<dbReference type="Pfam" id="PF00069">
    <property type="entry name" value="Pkinase"/>
    <property type="match status" value="1"/>
</dbReference>
<feature type="signal peptide" evidence="6">
    <location>
        <begin position="1"/>
        <end position="17"/>
    </location>
</feature>
<evidence type="ECO:0000256" key="4">
    <source>
        <dbReference type="RuleBase" id="RU000304"/>
    </source>
</evidence>
<evidence type="ECO:0000313" key="9">
    <source>
        <dbReference type="Proteomes" id="UP001178507"/>
    </source>
</evidence>
<dbReference type="GO" id="GO:0005634">
    <property type="term" value="C:nucleus"/>
    <property type="evidence" value="ECO:0007669"/>
    <property type="project" value="TreeGrafter"/>
</dbReference>
<keyword evidence="4" id="KW-0723">Serine/threonine-protein kinase</keyword>
<dbReference type="GO" id="GO:0044773">
    <property type="term" value="P:mitotic DNA damage checkpoint signaling"/>
    <property type="evidence" value="ECO:0007669"/>
    <property type="project" value="TreeGrafter"/>
</dbReference>
<dbReference type="PANTHER" id="PTHR44167">
    <property type="entry name" value="OVARIAN-SPECIFIC SERINE/THREONINE-PROTEIN KINASE LOK-RELATED"/>
    <property type="match status" value="1"/>
</dbReference>
<dbReference type="SMART" id="SM00220">
    <property type="entry name" value="S_TKc"/>
    <property type="match status" value="1"/>
</dbReference>
<proteinExistence type="inferred from homology"/>
<dbReference type="GO" id="GO:0004674">
    <property type="term" value="F:protein serine/threonine kinase activity"/>
    <property type="evidence" value="ECO:0007669"/>
    <property type="project" value="UniProtKB-KW"/>
</dbReference>
<dbReference type="EMBL" id="CAUJNA010000102">
    <property type="protein sequence ID" value="CAJ1371880.1"/>
    <property type="molecule type" value="Genomic_DNA"/>
</dbReference>
<feature type="binding site" evidence="3">
    <location>
        <position position="68"/>
    </location>
    <ligand>
        <name>ATP</name>
        <dbReference type="ChEBI" id="CHEBI:30616"/>
    </ligand>
</feature>
<dbReference type="PROSITE" id="PS00108">
    <property type="entry name" value="PROTEIN_KINASE_ST"/>
    <property type="match status" value="1"/>
</dbReference>
<keyword evidence="2 3" id="KW-0067">ATP-binding</keyword>
<reference evidence="8" key="1">
    <citation type="submission" date="2023-08" db="EMBL/GenBank/DDBJ databases">
        <authorList>
            <person name="Chen Y."/>
            <person name="Shah S."/>
            <person name="Dougan E. K."/>
            <person name="Thang M."/>
            <person name="Chan C."/>
        </authorList>
    </citation>
    <scope>NUCLEOTIDE SEQUENCE</scope>
</reference>
<dbReference type="PROSITE" id="PS50011">
    <property type="entry name" value="PROTEIN_KINASE_DOM"/>
    <property type="match status" value="1"/>
</dbReference>
<keyword evidence="1 3" id="KW-0547">Nucleotide-binding</keyword>
<dbReference type="Gene3D" id="3.30.200.20">
    <property type="entry name" value="Phosphorylase Kinase, domain 1"/>
    <property type="match status" value="1"/>
</dbReference>
<dbReference type="GO" id="GO:0005524">
    <property type="term" value="F:ATP binding"/>
    <property type="evidence" value="ECO:0007669"/>
    <property type="project" value="UniProtKB-UniRule"/>
</dbReference>
<feature type="domain" description="Protein kinase" evidence="7">
    <location>
        <begin position="39"/>
        <end position="389"/>
    </location>
</feature>
<evidence type="ECO:0000256" key="5">
    <source>
        <dbReference type="SAM" id="MobiDB-lite"/>
    </source>
</evidence>